<feature type="compositionally biased region" description="Polar residues" evidence="1">
    <location>
        <begin position="1"/>
        <end position="15"/>
    </location>
</feature>
<feature type="region of interest" description="Disordered" evidence="1">
    <location>
        <begin position="292"/>
        <end position="311"/>
    </location>
</feature>
<feature type="region of interest" description="Disordered" evidence="1">
    <location>
        <begin position="121"/>
        <end position="199"/>
    </location>
</feature>
<evidence type="ECO:0000313" key="2">
    <source>
        <dbReference type="EMBL" id="KAL1600439.1"/>
    </source>
</evidence>
<feature type="region of interest" description="Disordered" evidence="1">
    <location>
        <begin position="1"/>
        <end position="56"/>
    </location>
</feature>
<dbReference type="EMBL" id="JAKJXO020000009">
    <property type="protein sequence ID" value="KAL1600439.1"/>
    <property type="molecule type" value="Genomic_DNA"/>
</dbReference>
<comment type="caution">
    <text evidence="2">The sequence shown here is derived from an EMBL/GenBank/DDBJ whole genome shotgun (WGS) entry which is preliminary data.</text>
</comment>
<accession>A0ABR3R7N0</accession>
<evidence type="ECO:0000256" key="1">
    <source>
        <dbReference type="SAM" id="MobiDB-lite"/>
    </source>
</evidence>
<reference evidence="2 3" key="1">
    <citation type="submission" date="2024-02" db="EMBL/GenBank/DDBJ databases">
        <title>De novo assembly and annotation of 12 fungi associated with fruit tree decline syndrome in Ontario, Canada.</title>
        <authorList>
            <person name="Sulman M."/>
            <person name="Ellouze W."/>
            <person name="Ilyukhin E."/>
        </authorList>
    </citation>
    <scope>NUCLEOTIDE SEQUENCE [LARGE SCALE GENOMIC DNA]</scope>
    <source>
        <strain evidence="2 3">M42-189</strain>
    </source>
</reference>
<keyword evidence="3" id="KW-1185">Reference proteome</keyword>
<dbReference type="Proteomes" id="UP001521785">
    <property type="component" value="Unassembled WGS sequence"/>
</dbReference>
<proteinExistence type="predicted"/>
<name>A0ABR3R7N0_9PLEO</name>
<protein>
    <submittedName>
        <fullName evidence="2">Uncharacterized protein</fullName>
    </submittedName>
</protein>
<feature type="compositionally biased region" description="Low complexity" evidence="1">
    <location>
        <begin position="164"/>
        <end position="180"/>
    </location>
</feature>
<gene>
    <name evidence="2" type="ORF">SLS60_006824</name>
</gene>
<sequence>MHSLPTKPSTPNFATKKSDSVCSIPDLTTTESSIGHIGSPTRSKGTDETQSSQAQRHLSTNKFAGLPVFQLLQNQNVNREEDIDLDQITTWVREMVLDPDDDRQKRFEKVFLKVDGVMTAGGASGQREHPTFHQGFTEHPTSHYVTTIVSGDPPKRRRKRTCGEESSQASRQESESNNNSTGNRAEPRTNPKKKRHLSCPFVKRDPSLDINEQYQPETDHYIVYQGYDSGYQSLGQESGLDTIVPAPDISEFVDLSDLPSEGQLDIELGESGHASHKDASLDLLDLEMNSSQFPESAVAGKKKRKGLENEL</sequence>
<feature type="compositionally biased region" description="Polar residues" evidence="1">
    <location>
        <begin position="40"/>
        <end position="56"/>
    </location>
</feature>
<evidence type="ECO:0000313" key="3">
    <source>
        <dbReference type="Proteomes" id="UP001521785"/>
    </source>
</evidence>
<organism evidence="2 3">
    <name type="scientific">Paraconiothyrium brasiliense</name>
    <dbReference type="NCBI Taxonomy" id="300254"/>
    <lineage>
        <taxon>Eukaryota</taxon>
        <taxon>Fungi</taxon>
        <taxon>Dikarya</taxon>
        <taxon>Ascomycota</taxon>
        <taxon>Pezizomycotina</taxon>
        <taxon>Dothideomycetes</taxon>
        <taxon>Pleosporomycetidae</taxon>
        <taxon>Pleosporales</taxon>
        <taxon>Massarineae</taxon>
        <taxon>Didymosphaeriaceae</taxon>
        <taxon>Paraconiothyrium</taxon>
    </lineage>
</organism>